<evidence type="ECO:0000313" key="1">
    <source>
        <dbReference type="EMBL" id="UAV89692.1"/>
    </source>
</evidence>
<protein>
    <submittedName>
        <fullName evidence="1">Uncharacterized protein</fullName>
    </submittedName>
</protein>
<organism evidence="1 2">
    <name type="scientific">Pseudomonas phage M5.1</name>
    <dbReference type="NCBI Taxonomy" id="2873460"/>
    <lineage>
        <taxon>Viruses</taxon>
        <taxon>Duplodnaviria</taxon>
        <taxon>Heunggongvirae</taxon>
        <taxon>Uroviricota</taxon>
        <taxon>Caudoviricetes</taxon>
        <taxon>Vandenendeviridae</taxon>
        <taxon>Gorskivirinae</taxon>
        <taxon>Kremarvirus</taxon>
        <taxon>Kremarvirus M51</taxon>
    </lineage>
</organism>
<dbReference type="EMBL" id="MZ826350">
    <property type="protein sequence ID" value="UAV89692.1"/>
    <property type="molecule type" value="Genomic_DNA"/>
</dbReference>
<dbReference type="GeneID" id="80266341"/>
<dbReference type="KEGG" id="vg:80266341"/>
<dbReference type="RefSeq" id="YP_010766643.1">
    <property type="nucleotide sequence ID" value="NC_073680.1"/>
</dbReference>
<accession>A0AAE8XEK9</accession>
<keyword evidence="2" id="KW-1185">Reference proteome</keyword>
<evidence type="ECO:0000313" key="2">
    <source>
        <dbReference type="Proteomes" id="UP000828412"/>
    </source>
</evidence>
<gene>
    <name evidence="1" type="primary">110</name>
    <name evidence="1" type="ORF">M51_110</name>
</gene>
<sequence>MSKVTIASAVLAGVSIADRLSELEVPYDEVLFTGVGDLAENLAKVMATLELIDECVKLAVGDIQAGNVEHGVKGLQLIAGVTTELLADQDKIEQAMGITPEEKALYELLAALGVKLG</sequence>
<dbReference type="Proteomes" id="UP000828412">
    <property type="component" value="Segment"/>
</dbReference>
<name>A0AAE8XEK9_9CAUD</name>
<proteinExistence type="predicted"/>
<reference evidence="1 2" key="1">
    <citation type="submission" date="2021-08" db="EMBL/GenBank/DDBJ databases">
        <authorList>
            <person name="DeCurzio J.M.K."/>
            <person name="Krukonis G.P."/>
            <person name="Delesalle V.A."/>
        </authorList>
    </citation>
    <scope>NUCLEOTIDE SEQUENCE [LARGE SCALE GENOMIC DNA]</scope>
</reference>